<dbReference type="GO" id="GO:0003677">
    <property type="term" value="F:DNA binding"/>
    <property type="evidence" value="ECO:0007669"/>
    <property type="project" value="UniProtKB-UniRule"/>
</dbReference>
<dbReference type="Pfam" id="PF00440">
    <property type="entry name" value="TetR_N"/>
    <property type="match status" value="1"/>
</dbReference>
<dbReference type="PROSITE" id="PS50977">
    <property type="entry name" value="HTH_TETR_2"/>
    <property type="match status" value="1"/>
</dbReference>
<keyword evidence="3 5" id="KW-0238">DNA-binding</keyword>
<dbReference type="Gene3D" id="1.10.357.10">
    <property type="entry name" value="Tetracycline Repressor, domain 2"/>
    <property type="match status" value="1"/>
</dbReference>
<accession>A0AAE3FZG5</accession>
<evidence type="ECO:0000259" key="6">
    <source>
        <dbReference type="PROSITE" id="PS50977"/>
    </source>
</evidence>
<evidence type="ECO:0000256" key="2">
    <source>
        <dbReference type="ARBA" id="ARBA00023015"/>
    </source>
</evidence>
<dbReference type="RefSeq" id="WP_174654848.1">
    <property type="nucleotide sequence ID" value="NZ_JAKRVX010000008.1"/>
</dbReference>
<dbReference type="InterPro" id="IPR009057">
    <property type="entry name" value="Homeodomain-like_sf"/>
</dbReference>
<dbReference type="AlphaFoldDB" id="A0AAE3FZG5"/>
<name>A0AAE3FZG5_9EURY</name>
<feature type="DNA-binding region" description="H-T-H motif" evidence="5">
    <location>
        <begin position="32"/>
        <end position="51"/>
    </location>
</feature>
<protein>
    <submittedName>
        <fullName evidence="7">TetR/AcrR family transcriptional regulator</fullName>
    </submittedName>
</protein>
<dbReference type="Proteomes" id="UP001203207">
    <property type="component" value="Unassembled WGS sequence"/>
</dbReference>
<evidence type="ECO:0000256" key="3">
    <source>
        <dbReference type="ARBA" id="ARBA00023125"/>
    </source>
</evidence>
<sequence length="198" mass="21786">MTISADESAGTREQILVAAYHALEKHGYADLTIGRIGEEFDKSTSLIYHHFDGKDDLLLACLEFMLDQFAGTTAHSDHTDPKSDLESFIEQVLSIEGDAQQYQLMGSLVELRLQSTHNNGYRAHFDRSDLVIQNALAETVTAGIENGVFKQCDPDAVAATIHTLLIGSSVRLVTTGGDGWKTSVRDEMFAYLADRVYA</sequence>
<gene>
    <name evidence="7" type="ORF">AArcSt2_14740</name>
</gene>
<keyword evidence="2" id="KW-0805">Transcription regulation</keyword>
<dbReference type="SUPFAM" id="SSF46689">
    <property type="entry name" value="Homeodomain-like"/>
    <property type="match status" value="1"/>
</dbReference>
<dbReference type="SUPFAM" id="SSF48498">
    <property type="entry name" value="Tetracyclin repressor-like, C-terminal domain"/>
    <property type="match status" value="1"/>
</dbReference>
<reference evidence="7" key="2">
    <citation type="submission" date="2022-02" db="EMBL/GenBank/DDBJ databases">
        <authorList>
            <person name="Elcheninov A.G."/>
            <person name="Sorokin D.Y."/>
            <person name="Kublanov I.V."/>
        </authorList>
    </citation>
    <scope>NUCLEOTIDE SEQUENCE</scope>
    <source>
        <strain evidence="7">AArc-St2</strain>
    </source>
</reference>
<comment type="caution">
    <text evidence="7">The sequence shown here is derived from an EMBL/GenBank/DDBJ whole genome shotgun (WGS) entry which is preliminary data.</text>
</comment>
<keyword evidence="1" id="KW-0678">Repressor</keyword>
<dbReference type="InterPro" id="IPR036271">
    <property type="entry name" value="Tet_transcr_reg_TetR-rel_C_sf"/>
</dbReference>
<dbReference type="PANTHER" id="PTHR47506">
    <property type="entry name" value="TRANSCRIPTIONAL REGULATORY PROTEIN"/>
    <property type="match status" value="1"/>
</dbReference>
<evidence type="ECO:0000313" key="7">
    <source>
        <dbReference type="EMBL" id="MCL9818197.1"/>
    </source>
</evidence>
<evidence type="ECO:0000256" key="5">
    <source>
        <dbReference type="PROSITE-ProRule" id="PRU00335"/>
    </source>
</evidence>
<evidence type="ECO:0000256" key="1">
    <source>
        <dbReference type="ARBA" id="ARBA00022491"/>
    </source>
</evidence>
<keyword evidence="8" id="KW-1185">Reference proteome</keyword>
<organism evidence="7 8">
    <name type="scientific">Natronocalculus amylovorans</name>
    <dbReference type="NCBI Taxonomy" id="2917812"/>
    <lineage>
        <taxon>Archaea</taxon>
        <taxon>Methanobacteriati</taxon>
        <taxon>Methanobacteriota</taxon>
        <taxon>Stenosarchaea group</taxon>
        <taxon>Halobacteria</taxon>
        <taxon>Halobacteriales</taxon>
        <taxon>Haloferacaceae</taxon>
        <taxon>Natronocalculus</taxon>
    </lineage>
</organism>
<evidence type="ECO:0000256" key="4">
    <source>
        <dbReference type="ARBA" id="ARBA00023163"/>
    </source>
</evidence>
<proteinExistence type="predicted"/>
<dbReference type="Pfam" id="PF13977">
    <property type="entry name" value="TetR_C_6"/>
    <property type="match status" value="1"/>
</dbReference>
<dbReference type="InterPro" id="IPR039538">
    <property type="entry name" value="BetI_C"/>
</dbReference>
<keyword evidence="4" id="KW-0804">Transcription</keyword>
<feature type="domain" description="HTH tetR-type" evidence="6">
    <location>
        <begin position="9"/>
        <end position="69"/>
    </location>
</feature>
<dbReference type="PANTHER" id="PTHR47506:SF6">
    <property type="entry name" value="HTH-TYPE TRANSCRIPTIONAL REPRESSOR NEMR"/>
    <property type="match status" value="1"/>
</dbReference>
<evidence type="ECO:0000313" key="8">
    <source>
        <dbReference type="Proteomes" id="UP001203207"/>
    </source>
</evidence>
<dbReference type="EMBL" id="JAKRVX010000008">
    <property type="protein sequence ID" value="MCL9818197.1"/>
    <property type="molecule type" value="Genomic_DNA"/>
</dbReference>
<reference evidence="7" key="1">
    <citation type="journal article" date="2022" name="Syst. Appl. Microbiol.">
        <title>Natronocalculus amylovorans gen. nov., sp. nov., and Natranaeroarchaeum aerophilus sp. nov., dominant culturable amylolytic natronoarchaea from hypersaline soda lakes in southwestern Siberia.</title>
        <authorList>
            <person name="Sorokin D.Y."/>
            <person name="Elcheninov A.G."/>
            <person name="Khizhniak T.V."/>
            <person name="Koenen M."/>
            <person name="Bale N.J."/>
            <person name="Damste J.S.S."/>
            <person name="Kublanov I.V."/>
        </authorList>
    </citation>
    <scope>NUCLEOTIDE SEQUENCE</scope>
    <source>
        <strain evidence="7">AArc-St2</strain>
    </source>
</reference>
<dbReference type="InterPro" id="IPR001647">
    <property type="entry name" value="HTH_TetR"/>
</dbReference>